<accession>A0A1L9S959</accession>
<dbReference type="EMBL" id="KV878351">
    <property type="protein sequence ID" value="OJJ43659.1"/>
    <property type="molecule type" value="Genomic_DNA"/>
</dbReference>
<evidence type="ECO:0000313" key="2">
    <source>
        <dbReference type="EMBL" id="OJJ43659.1"/>
    </source>
</evidence>
<evidence type="ECO:0000256" key="1">
    <source>
        <dbReference type="SAM" id="Phobius"/>
    </source>
</evidence>
<dbReference type="RefSeq" id="XP_022578169.1">
    <property type="nucleotide sequence ID" value="XM_022730409.1"/>
</dbReference>
<organism evidence="2 3">
    <name type="scientific">Penicilliopsis zonata CBS 506.65</name>
    <dbReference type="NCBI Taxonomy" id="1073090"/>
    <lineage>
        <taxon>Eukaryota</taxon>
        <taxon>Fungi</taxon>
        <taxon>Dikarya</taxon>
        <taxon>Ascomycota</taxon>
        <taxon>Pezizomycotina</taxon>
        <taxon>Eurotiomycetes</taxon>
        <taxon>Eurotiomycetidae</taxon>
        <taxon>Eurotiales</taxon>
        <taxon>Aspergillaceae</taxon>
        <taxon>Penicilliopsis</taxon>
    </lineage>
</organism>
<feature type="transmembrane region" description="Helical" evidence="1">
    <location>
        <begin position="24"/>
        <end position="42"/>
    </location>
</feature>
<name>A0A1L9S959_9EURO</name>
<dbReference type="AlphaFoldDB" id="A0A1L9S959"/>
<evidence type="ECO:0000313" key="3">
    <source>
        <dbReference type="Proteomes" id="UP000184188"/>
    </source>
</evidence>
<protein>
    <submittedName>
        <fullName evidence="2">Uncharacterized protein</fullName>
    </submittedName>
</protein>
<proteinExistence type="predicted"/>
<keyword evidence="1" id="KW-0472">Membrane</keyword>
<keyword evidence="3" id="KW-1185">Reference proteome</keyword>
<dbReference type="Proteomes" id="UP000184188">
    <property type="component" value="Unassembled WGS sequence"/>
</dbReference>
<gene>
    <name evidence="2" type="ORF">ASPZODRAFT_908077</name>
</gene>
<dbReference type="VEuPathDB" id="FungiDB:ASPZODRAFT_908077"/>
<keyword evidence="1" id="KW-1133">Transmembrane helix</keyword>
<keyword evidence="1" id="KW-0812">Transmembrane</keyword>
<sequence length="172" mass="20196">MFCTVPINAIIISSRCIAIVQGRLLYLSCLYFIFVFHFDLSIPEMRDCFYRNLRRSFLSSLHFSVSFLQIQNTTILLRYVEIFHPSTHLRNFFEVVVMIETTTPMPWGWVSPRSFFSSSKAMINFLSLLLSTAWHLDLRQLRQPTVWHHEARRYRLATSVAMPEPPTQAVMS</sequence>
<dbReference type="GeneID" id="34616873"/>
<reference evidence="3" key="1">
    <citation type="journal article" date="2017" name="Genome Biol.">
        <title>Comparative genomics reveals high biological diversity and specific adaptations in the industrially and medically important fungal genus Aspergillus.</title>
        <authorList>
            <person name="de Vries R.P."/>
            <person name="Riley R."/>
            <person name="Wiebenga A."/>
            <person name="Aguilar-Osorio G."/>
            <person name="Amillis S."/>
            <person name="Uchima C.A."/>
            <person name="Anderluh G."/>
            <person name="Asadollahi M."/>
            <person name="Askin M."/>
            <person name="Barry K."/>
            <person name="Battaglia E."/>
            <person name="Bayram O."/>
            <person name="Benocci T."/>
            <person name="Braus-Stromeyer S.A."/>
            <person name="Caldana C."/>
            <person name="Canovas D."/>
            <person name="Cerqueira G.C."/>
            <person name="Chen F."/>
            <person name="Chen W."/>
            <person name="Choi C."/>
            <person name="Clum A."/>
            <person name="Dos Santos R.A."/>
            <person name="Damasio A.R."/>
            <person name="Diallinas G."/>
            <person name="Emri T."/>
            <person name="Fekete E."/>
            <person name="Flipphi M."/>
            <person name="Freyberg S."/>
            <person name="Gallo A."/>
            <person name="Gournas C."/>
            <person name="Habgood R."/>
            <person name="Hainaut M."/>
            <person name="Harispe M.L."/>
            <person name="Henrissat B."/>
            <person name="Hilden K.S."/>
            <person name="Hope R."/>
            <person name="Hossain A."/>
            <person name="Karabika E."/>
            <person name="Karaffa L."/>
            <person name="Karanyi Z."/>
            <person name="Krasevec N."/>
            <person name="Kuo A."/>
            <person name="Kusch H."/>
            <person name="LaButti K."/>
            <person name="Lagendijk E.L."/>
            <person name="Lapidus A."/>
            <person name="Levasseur A."/>
            <person name="Lindquist E."/>
            <person name="Lipzen A."/>
            <person name="Logrieco A.F."/>
            <person name="MacCabe A."/>
            <person name="Maekelae M.R."/>
            <person name="Malavazi I."/>
            <person name="Melin P."/>
            <person name="Meyer V."/>
            <person name="Mielnichuk N."/>
            <person name="Miskei M."/>
            <person name="Molnar A.P."/>
            <person name="Mule G."/>
            <person name="Ngan C.Y."/>
            <person name="Orejas M."/>
            <person name="Orosz E."/>
            <person name="Ouedraogo J.P."/>
            <person name="Overkamp K.M."/>
            <person name="Park H.-S."/>
            <person name="Perrone G."/>
            <person name="Piumi F."/>
            <person name="Punt P.J."/>
            <person name="Ram A.F."/>
            <person name="Ramon A."/>
            <person name="Rauscher S."/>
            <person name="Record E."/>
            <person name="Riano-Pachon D.M."/>
            <person name="Robert V."/>
            <person name="Roehrig J."/>
            <person name="Ruller R."/>
            <person name="Salamov A."/>
            <person name="Salih N.S."/>
            <person name="Samson R.A."/>
            <person name="Sandor E."/>
            <person name="Sanguinetti M."/>
            <person name="Schuetze T."/>
            <person name="Sepcic K."/>
            <person name="Shelest E."/>
            <person name="Sherlock G."/>
            <person name="Sophianopoulou V."/>
            <person name="Squina F.M."/>
            <person name="Sun H."/>
            <person name="Susca A."/>
            <person name="Todd R.B."/>
            <person name="Tsang A."/>
            <person name="Unkles S.E."/>
            <person name="van de Wiele N."/>
            <person name="van Rossen-Uffink D."/>
            <person name="Oliveira J.V."/>
            <person name="Vesth T.C."/>
            <person name="Visser J."/>
            <person name="Yu J.-H."/>
            <person name="Zhou M."/>
            <person name="Andersen M.R."/>
            <person name="Archer D.B."/>
            <person name="Baker S.E."/>
            <person name="Benoit I."/>
            <person name="Brakhage A.A."/>
            <person name="Braus G.H."/>
            <person name="Fischer R."/>
            <person name="Frisvad J.C."/>
            <person name="Goldman G.H."/>
            <person name="Houbraken J."/>
            <person name="Oakley B."/>
            <person name="Pocsi I."/>
            <person name="Scazzocchio C."/>
            <person name="Seiboth B."/>
            <person name="vanKuyk P.A."/>
            <person name="Wortman J."/>
            <person name="Dyer P.S."/>
            <person name="Grigoriev I.V."/>
        </authorList>
    </citation>
    <scope>NUCLEOTIDE SEQUENCE [LARGE SCALE GENOMIC DNA]</scope>
    <source>
        <strain evidence="3">CBS 506.65</strain>
    </source>
</reference>